<dbReference type="GO" id="GO:0003964">
    <property type="term" value="F:RNA-directed DNA polymerase activity"/>
    <property type="evidence" value="ECO:0007669"/>
    <property type="project" value="UniProtKB-KW"/>
</dbReference>
<evidence type="ECO:0000259" key="2">
    <source>
        <dbReference type="Pfam" id="PF03372"/>
    </source>
</evidence>
<feature type="domain" description="Endonuclease/exonuclease/phosphatase" evidence="2">
    <location>
        <begin position="7"/>
        <end position="211"/>
    </location>
</feature>
<dbReference type="EMBL" id="BMAU01021401">
    <property type="protein sequence ID" value="GFY31969.1"/>
    <property type="molecule type" value="Genomic_DNA"/>
</dbReference>
<keyword evidence="3" id="KW-0808">Transferase</keyword>
<keyword evidence="3" id="KW-0548">Nucleotidyltransferase</keyword>
<evidence type="ECO:0000313" key="3">
    <source>
        <dbReference type="EMBL" id="GFY31969.1"/>
    </source>
</evidence>
<keyword evidence="3" id="KW-0695">RNA-directed DNA polymerase</keyword>
<organism evidence="3 4">
    <name type="scientific">Trichonephila clavipes</name>
    <name type="common">Golden silk orbweaver</name>
    <name type="synonym">Nephila clavipes</name>
    <dbReference type="NCBI Taxonomy" id="2585209"/>
    <lineage>
        <taxon>Eukaryota</taxon>
        <taxon>Metazoa</taxon>
        <taxon>Ecdysozoa</taxon>
        <taxon>Arthropoda</taxon>
        <taxon>Chelicerata</taxon>
        <taxon>Arachnida</taxon>
        <taxon>Araneae</taxon>
        <taxon>Araneomorphae</taxon>
        <taxon>Entelegynae</taxon>
        <taxon>Araneoidea</taxon>
        <taxon>Nephilidae</taxon>
        <taxon>Trichonephila</taxon>
    </lineage>
</organism>
<sequence>MSGLSLCSWNANGLLSKIFEFNLFVEKYDPDILLIQETHLRPTHNTNIKNYTCYRNDRIVNGPATGGTLIFIQNSIPHVNPPTPTFHHIEATTVTITPPNANPVSITSIYVPPRSDNRLFTLDLETILQINSNCVIFGDFNATHSAWNCSHNSTRGTQLKTFTDATNLGIAFPASHTRYGYNSANTLDFALISNFNFPYTIESISELSSDHNPVMLSFNLNSSIHKNNSRAITTCWSAFKIHLKNHFHLSDYANINNPTMLENKIAKFTDAVSSAHSHASEPITATRHIYTPQHIKQIITLKNRARKLYQRTLNPTHKTETNRLQAILKREIKIHKQNTWATKLASLEPQDNSLWQMQKHLRKKRSNIPNLTSPSGIASTDEQKANLIANTFIDNYTENKRPGNFTTNIDSDVTNTIRNFFATPPPTPTPPTNPVEISDYV</sequence>
<dbReference type="Pfam" id="PF03372">
    <property type="entry name" value="Exo_endo_phos"/>
    <property type="match status" value="1"/>
</dbReference>
<keyword evidence="4" id="KW-1185">Reference proteome</keyword>
<reference evidence="3" key="1">
    <citation type="submission" date="2020-08" db="EMBL/GenBank/DDBJ databases">
        <title>Multicomponent nature underlies the extraordinary mechanical properties of spider dragline silk.</title>
        <authorList>
            <person name="Kono N."/>
            <person name="Nakamura H."/>
            <person name="Mori M."/>
            <person name="Yoshida Y."/>
            <person name="Ohtoshi R."/>
            <person name="Malay A.D."/>
            <person name="Moran D.A.P."/>
            <person name="Tomita M."/>
            <person name="Numata K."/>
            <person name="Arakawa K."/>
        </authorList>
    </citation>
    <scope>NUCLEOTIDE SEQUENCE</scope>
</reference>
<accession>A0A8X7BIS7</accession>
<dbReference type="PANTHER" id="PTHR33273">
    <property type="entry name" value="DOMAIN-CONTAINING PROTEIN, PUTATIVE-RELATED"/>
    <property type="match status" value="1"/>
</dbReference>
<name>A0A8X7BIS7_TRICX</name>
<comment type="caution">
    <text evidence="3">The sequence shown here is derived from an EMBL/GenBank/DDBJ whole genome shotgun (WGS) entry which is preliminary data.</text>
</comment>
<gene>
    <name evidence="3" type="primary">X-element ORF2</name>
    <name evidence="3" type="ORF">TNCV_2621061</name>
</gene>
<protein>
    <submittedName>
        <fullName evidence="3">Probable RNA-directed DNA polymerase from transposon X-element</fullName>
    </submittedName>
</protein>
<evidence type="ECO:0000313" key="4">
    <source>
        <dbReference type="Proteomes" id="UP000887159"/>
    </source>
</evidence>
<dbReference type="AlphaFoldDB" id="A0A8X7BIS7"/>
<dbReference type="Proteomes" id="UP000887159">
    <property type="component" value="Unassembled WGS sequence"/>
</dbReference>
<feature type="compositionally biased region" description="Pro residues" evidence="1">
    <location>
        <begin position="423"/>
        <end position="433"/>
    </location>
</feature>
<dbReference type="InterPro" id="IPR036691">
    <property type="entry name" value="Endo/exonu/phosph_ase_sf"/>
</dbReference>
<dbReference type="PANTHER" id="PTHR33273:SF2">
    <property type="entry name" value="ENDONUCLEASE_EXONUCLEASE_PHOSPHATASE DOMAIN-CONTAINING PROTEIN"/>
    <property type="match status" value="1"/>
</dbReference>
<evidence type="ECO:0000256" key="1">
    <source>
        <dbReference type="SAM" id="MobiDB-lite"/>
    </source>
</evidence>
<dbReference type="Gene3D" id="3.60.10.10">
    <property type="entry name" value="Endonuclease/exonuclease/phosphatase"/>
    <property type="match status" value="1"/>
</dbReference>
<proteinExistence type="predicted"/>
<feature type="region of interest" description="Disordered" evidence="1">
    <location>
        <begin position="422"/>
        <end position="441"/>
    </location>
</feature>
<dbReference type="InterPro" id="IPR005135">
    <property type="entry name" value="Endo/exonuclease/phosphatase"/>
</dbReference>
<dbReference type="SUPFAM" id="SSF56219">
    <property type="entry name" value="DNase I-like"/>
    <property type="match status" value="1"/>
</dbReference>